<dbReference type="EMBL" id="GIFC01000643">
    <property type="protein sequence ID" value="MXU82726.1"/>
    <property type="molecule type" value="Transcribed_RNA"/>
</dbReference>
<dbReference type="AlphaFoldDB" id="A0A6B0U319"/>
<sequence length="70" mass="7741">MWAAYSRSALSSAVPLVRRLLGSPGSLPPAGERPGTSSWHELEFSGSIMTKQERLSYVWHEIKNPVQSTN</sequence>
<protein>
    <submittedName>
        <fullName evidence="1">Putative secreted protein</fullName>
    </submittedName>
</protein>
<name>A0A6B0U319_IXORI</name>
<reference evidence="1" key="1">
    <citation type="submission" date="2019-12" db="EMBL/GenBank/DDBJ databases">
        <title>An insight into the sialome of adult female Ixodes ricinus ticks feeding for 6 days.</title>
        <authorList>
            <person name="Perner J."/>
            <person name="Ribeiro J.M.C."/>
        </authorList>
    </citation>
    <scope>NUCLEOTIDE SEQUENCE</scope>
    <source>
        <strain evidence="1">Semi-engorged</strain>
        <tissue evidence="1">Salivary glands</tissue>
    </source>
</reference>
<proteinExistence type="predicted"/>
<organism evidence="1">
    <name type="scientific">Ixodes ricinus</name>
    <name type="common">Common tick</name>
    <name type="synonym">Acarus ricinus</name>
    <dbReference type="NCBI Taxonomy" id="34613"/>
    <lineage>
        <taxon>Eukaryota</taxon>
        <taxon>Metazoa</taxon>
        <taxon>Ecdysozoa</taxon>
        <taxon>Arthropoda</taxon>
        <taxon>Chelicerata</taxon>
        <taxon>Arachnida</taxon>
        <taxon>Acari</taxon>
        <taxon>Parasitiformes</taxon>
        <taxon>Ixodida</taxon>
        <taxon>Ixodoidea</taxon>
        <taxon>Ixodidae</taxon>
        <taxon>Ixodinae</taxon>
        <taxon>Ixodes</taxon>
    </lineage>
</organism>
<evidence type="ECO:0000313" key="1">
    <source>
        <dbReference type="EMBL" id="MXU82726.1"/>
    </source>
</evidence>
<accession>A0A6B0U319</accession>